<sequence>MASPFFNRSLWNPIRHSNSLPGPYEMARSAKPKIVTVPVQFVRSDDDDNKPAQVPVPGRNVPTEEARAAAALRIQRAARGFIVRKNLGVVRRITAAVDEIEGKIREEKAVIQRNDRERLRVSEELMALLFRLDSVRGVRDFRKKVIRRVIALQETIDSISDAADFSTNGESECREEPSAREYTEEGPNEVKTGVEISAADETELDVSGRGDDPEETIHSMSDATGAAFSMTSNAECQEEPSAGPSRESLDREGNASVAIDPEEVPGLNEIETRVEISAADESEVNGVGCGDDSDPEEPSGEPARESLFRQENELEDGPNEIEIPGADLNCVGLRNAAEVGASSGSSMEAEASAVESVEKMSMENQNLKGILAELCARSAEQCRLMEGLAERVEHLERVVQRMDRRRKRRAVTCK</sequence>
<dbReference type="SUPFAM" id="SSF63491">
    <property type="entry name" value="BAG domain"/>
    <property type="match status" value="1"/>
</dbReference>
<dbReference type="AlphaFoldDB" id="A0A2I0BBZ0"/>
<keyword evidence="5" id="KW-1185">Reference proteome</keyword>
<accession>A0A2I0BBZ0</accession>
<dbReference type="PANTHER" id="PTHR33322:SF4">
    <property type="entry name" value="BAG DOMAIN CONTAINING PROTEIN, EXPRESSED"/>
    <property type="match status" value="1"/>
</dbReference>
<dbReference type="InterPro" id="IPR003103">
    <property type="entry name" value="BAG_domain"/>
</dbReference>
<feature type="region of interest" description="Disordered" evidence="2">
    <location>
        <begin position="163"/>
        <end position="193"/>
    </location>
</feature>
<dbReference type="PROSITE" id="PS51035">
    <property type="entry name" value="BAG"/>
    <property type="match status" value="1"/>
</dbReference>
<keyword evidence="1" id="KW-0143">Chaperone</keyword>
<dbReference type="PANTHER" id="PTHR33322">
    <property type="entry name" value="BAG DOMAIN CONTAINING PROTEIN, EXPRESSED"/>
    <property type="match status" value="1"/>
</dbReference>
<name>A0A2I0BBZ0_9ASPA</name>
<dbReference type="OrthoDB" id="696633at2759"/>
<feature type="compositionally biased region" description="Basic and acidic residues" evidence="2">
    <location>
        <begin position="171"/>
        <end position="183"/>
    </location>
</feature>
<dbReference type="InterPro" id="IPR036533">
    <property type="entry name" value="BAG_dom_sf"/>
</dbReference>
<proteinExistence type="predicted"/>
<evidence type="ECO:0000313" key="5">
    <source>
        <dbReference type="Proteomes" id="UP000236161"/>
    </source>
</evidence>
<evidence type="ECO:0000259" key="3">
    <source>
        <dbReference type="PROSITE" id="PS51035"/>
    </source>
</evidence>
<dbReference type="STRING" id="1088818.A0A2I0BBZ0"/>
<feature type="domain" description="BAG" evidence="3">
    <location>
        <begin position="89"/>
        <end position="160"/>
    </location>
</feature>
<reference evidence="4 5" key="1">
    <citation type="journal article" date="2017" name="Nature">
        <title>The Apostasia genome and the evolution of orchids.</title>
        <authorList>
            <person name="Zhang G.Q."/>
            <person name="Liu K.W."/>
            <person name="Li Z."/>
            <person name="Lohaus R."/>
            <person name="Hsiao Y.Y."/>
            <person name="Niu S.C."/>
            <person name="Wang J.Y."/>
            <person name="Lin Y.C."/>
            <person name="Xu Q."/>
            <person name="Chen L.J."/>
            <person name="Yoshida K."/>
            <person name="Fujiwara S."/>
            <person name="Wang Z.W."/>
            <person name="Zhang Y.Q."/>
            <person name="Mitsuda N."/>
            <person name="Wang M."/>
            <person name="Liu G.H."/>
            <person name="Pecoraro L."/>
            <person name="Huang H.X."/>
            <person name="Xiao X.J."/>
            <person name="Lin M."/>
            <person name="Wu X.Y."/>
            <person name="Wu W.L."/>
            <person name="Chen Y.Y."/>
            <person name="Chang S.B."/>
            <person name="Sakamoto S."/>
            <person name="Ohme-Takagi M."/>
            <person name="Yagi M."/>
            <person name="Zeng S.J."/>
            <person name="Shen C.Y."/>
            <person name="Yeh C.M."/>
            <person name="Luo Y.B."/>
            <person name="Tsai W.C."/>
            <person name="Van de Peer Y."/>
            <person name="Liu Z.J."/>
        </authorList>
    </citation>
    <scope>NUCLEOTIDE SEQUENCE [LARGE SCALE GENOMIC DNA]</scope>
    <source>
        <strain evidence="5">cv. Shenzhen</strain>
        <tissue evidence="4">Stem</tissue>
    </source>
</reference>
<dbReference type="Pfam" id="PF02179">
    <property type="entry name" value="BAG"/>
    <property type="match status" value="1"/>
</dbReference>
<dbReference type="GO" id="GO:0006457">
    <property type="term" value="P:protein folding"/>
    <property type="evidence" value="ECO:0007669"/>
    <property type="project" value="TreeGrafter"/>
</dbReference>
<feature type="region of interest" description="Disordered" evidence="2">
    <location>
        <begin position="231"/>
        <end position="309"/>
    </location>
</feature>
<evidence type="ECO:0000313" key="4">
    <source>
        <dbReference type="EMBL" id="PKA65310.1"/>
    </source>
</evidence>
<dbReference type="GO" id="GO:0009506">
    <property type="term" value="C:plasmodesma"/>
    <property type="evidence" value="ECO:0007669"/>
    <property type="project" value="TreeGrafter"/>
</dbReference>
<dbReference type="Proteomes" id="UP000236161">
    <property type="component" value="Unassembled WGS sequence"/>
</dbReference>
<organism evidence="4 5">
    <name type="scientific">Apostasia shenzhenica</name>
    <dbReference type="NCBI Taxonomy" id="1088818"/>
    <lineage>
        <taxon>Eukaryota</taxon>
        <taxon>Viridiplantae</taxon>
        <taxon>Streptophyta</taxon>
        <taxon>Embryophyta</taxon>
        <taxon>Tracheophyta</taxon>
        <taxon>Spermatophyta</taxon>
        <taxon>Magnoliopsida</taxon>
        <taxon>Liliopsida</taxon>
        <taxon>Asparagales</taxon>
        <taxon>Orchidaceae</taxon>
        <taxon>Apostasioideae</taxon>
        <taxon>Apostasia</taxon>
    </lineage>
</organism>
<protein>
    <submittedName>
        <fullName evidence="4">BAG family molecular chaperone regulator 5, mitochondrial</fullName>
    </submittedName>
</protein>
<dbReference type="PROSITE" id="PS50096">
    <property type="entry name" value="IQ"/>
    <property type="match status" value="1"/>
</dbReference>
<dbReference type="Gene3D" id="1.20.58.120">
    <property type="entry name" value="BAG domain"/>
    <property type="match status" value="1"/>
</dbReference>
<dbReference type="GO" id="GO:0051087">
    <property type="term" value="F:protein-folding chaperone binding"/>
    <property type="evidence" value="ECO:0007669"/>
    <property type="project" value="InterPro"/>
</dbReference>
<evidence type="ECO:0000256" key="1">
    <source>
        <dbReference type="ARBA" id="ARBA00023186"/>
    </source>
</evidence>
<dbReference type="EMBL" id="KZ451895">
    <property type="protein sequence ID" value="PKA65310.1"/>
    <property type="molecule type" value="Genomic_DNA"/>
</dbReference>
<gene>
    <name evidence="4" type="primary">BAG5</name>
    <name evidence="4" type="ORF">AXF42_Ash005643</name>
</gene>
<dbReference type="InterPro" id="IPR040400">
    <property type="entry name" value="BAG5/6/7/8"/>
</dbReference>
<evidence type="ECO:0000256" key="2">
    <source>
        <dbReference type="SAM" id="MobiDB-lite"/>
    </source>
</evidence>
<dbReference type="SMART" id="SM00264">
    <property type="entry name" value="BAG"/>
    <property type="match status" value="1"/>
</dbReference>